<keyword evidence="1" id="KW-0346">Stress response</keyword>
<dbReference type="AlphaFoldDB" id="A0A117P819"/>
<dbReference type="Gene3D" id="3.40.50.880">
    <property type="match status" value="1"/>
</dbReference>
<reference evidence="5 6" key="1">
    <citation type="submission" date="2015-10" db="EMBL/GenBank/DDBJ databases">
        <title>Draft genome sequence of Streptomyces curacoi DSM 40107, type strain for the species Streptomyces curacoi.</title>
        <authorList>
            <person name="Ruckert C."/>
            <person name="Winkler A."/>
            <person name="Kalinowski J."/>
            <person name="Kampfer P."/>
            <person name="Glaeser S."/>
        </authorList>
    </citation>
    <scope>NUCLEOTIDE SEQUENCE [LARGE SCALE GENOMIC DNA]</scope>
    <source>
        <strain evidence="5 6">DSM 40107</strain>
    </source>
</reference>
<dbReference type="GO" id="GO:0005737">
    <property type="term" value="C:cytoplasm"/>
    <property type="evidence" value="ECO:0007669"/>
    <property type="project" value="TreeGrafter"/>
</dbReference>
<dbReference type="STRING" id="146536.AQI70_18345"/>
<dbReference type="RefSeq" id="WP_062150983.1">
    <property type="nucleotide sequence ID" value="NZ_KQ947988.1"/>
</dbReference>
<dbReference type="InterPro" id="IPR050325">
    <property type="entry name" value="Prot/Nucl_acid_deglycase"/>
</dbReference>
<dbReference type="CDD" id="cd03141">
    <property type="entry name" value="GATase1_Hsp31_like"/>
    <property type="match status" value="1"/>
</dbReference>
<dbReference type="InterPro" id="IPR029062">
    <property type="entry name" value="Class_I_gatase-like"/>
</dbReference>
<organism evidence="5 6">
    <name type="scientific">Streptomyces curacoi</name>
    <dbReference type="NCBI Taxonomy" id="146536"/>
    <lineage>
        <taxon>Bacteria</taxon>
        <taxon>Bacillati</taxon>
        <taxon>Actinomycetota</taxon>
        <taxon>Actinomycetes</taxon>
        <taxon>Kitasatosporales</taxon>
        <taxon>Streptomycetaceae</taxon>
        <taxon>Streptomyces</taxon>
    </lineage>
</organism>
<dbReference type="GO" id="GO:0019172">
    <property type="term" value="F:glyoxalase III activity"/>
    <property type="evidence" value="ECO:0007669"/>
    <property type="project" value="TreeGrafter"/>
</dbReference>
<comment type="caution">
    <text evidence="5">The sequence shown here is derived from an EMBL/GenBank/DDBJ whole genome shotgun (WGS) entry which is preliminary data.</text>
</comment>
<evidence type="ECO:0000313" key="6">
    <source>
        <dbReference type="Proteomes" id="UP000054024"/>
    </source>
</evidence>
<evidence type="ECO:0000256" key="3">
    <source>
        <dbReference type="ARBA" id="ARBA00038493"/>
    </source>
</evidence>
<dbReference type="PANTHER" id="PTHR48094:SF11">
    <property type="entry name" value="GLUTATHIONE-INDEPENDENT GLYOXALASE HSP31-RELATED"/>
    <property type="match status" value="1"/>
</dbReference>
<dbReference type="InterPro" id="IPR002818">
    <property type="entry name" value="DJ-1/PfpI"/>
</dbReference>
<dbReference type="PANTHER" id="PTHR48094">
    <property type="entry name" value="PROTEIN/NUCLEIC ACID DEGLYCASE DJ-1-RELATED"/>
    <property type="match status" value="1"/>
</dbReference>
<evidence type="ECO:0000256" key="1">
    <source>
        <dbReference type="ARBA" id="ARBA00023016"/>
    </source>
</evidence>
<dbReference type="Pfam" id="PF01965">
    <property type="entry name" value="DJ-1_PfpI"/>
    <property type="match status" value="1"/>
</dbReference>
<keyword evidence="2" id="KW-0456">Lyase</keyword>
<keyword evidence="5" id="KW-0418">Kinase</keyword>
<sequence>MPKVLFALTSHHQLGDTGRATGFYVPEVAHPTEVFTKAGWDIAFVSVKGGEAPRDGVKDGDTVSAAFLDTYAEELKNTPTADQLDAADYDAIYFAGGHGTMWDFPAATELAELASAIYRRGGVVAAVCHGPAGLLPVTLADGTPIVQGKQVSAFTNEEEDAVGLSDVVPFALETALIEKGAKITKTGNFAEHAVADGRLVTGQNPASAAKVAELAIRQSSAA</sequence>
<accession>A0A117P819</accession>
<keyword evidence="5" id="KW-0808">Transferase</keyword>
<dbReference type="GO" id="GO:0019243">
    <property type="term" value="P:methylglyoxal catabolic process to D-lactate via S-lactoyl-glutathione"/>
    <property type="evidence" value="ECO:0007669"/>
    <property type="project" value="TreeGrafter"/>
</dbReference>
<evidence type="ECO:0000313" key="5">
    <source>
        <dbReference type="EMBL" id="KUM74785.1"/>
    </source>
</evidence>
<protein>
    <submittedName>
        <fullName evidence="5">Dihydroxyacetone kinase</fullName>
    </submittedName>
</protein>
<proteinExistence type="inferred from homology"/>
<dbReference type="Proteomes" id="UP000054024">
    <property type="component" value="Unassembled WGS sequence"/>
</dbReference>
<feature type="domain" description="DJ-1/PfpI" evidence="4">
    <location>
        <begin position="27"/>
        <end position="213"/>
    </location>
</feature>
<name>A0A117P819_9ACTN</name>
<comment type="similarity">
    <text evidence="3">Belongs to the peptidase C56 family. HSP31-like subfamily.</text>
</comment>
<dbReference type="SUPFAM" id="SSF52317">
    <property type="entry name" value="Class I glutamine amidotransferase-like"/>
    <property type="match status" value="1"/>
</dbReference>
<dbReference type="EMBL" id="LMWJ01000013">
    <property type="protein sequence ID" value="KUM74785.1"/>
    <property type="molecule type" value="Genomic_DNA"/>
</dbReference>
<keyword evidence="6" id="KW-1185">Reference proteome</keyword>
<evidence type="ECO:0000256" key="2">
    <source>
        <dbReference type="ARBA" id="ARBA00023239"/>
    </source>
</evidence>
<evidence type="ECO:0000259" key="4">
    <source>
        <dbReference type="Pfam" id="PF01965"/>
    </source>
</evidence>
<dbReference type="OrthoDB" id="9792284at2"/>
<dbReference type="GO" id="GO:0016301">
    <property type="term" value="F:kinase activity"/>
    <property type="evidence" value="ECO:0007669"/>
    <property type="project" value="UniProtKB-KW"/>
</dbReference>
<gene>
    <name evidence="5" type="ORF">AQI70_18345</name>
</gene>